<evidence type="ECO:0000313" key="2">
    <source>
        <dbReference type="Proteomes" id="UP000766698"/>
    </source>
</evidence>
<comment type="caution">
    <text evidence="1">The sequence shown here is derived from an EMBL/GenBank/DDBJ whole genome shotgun (WGS) entry which is preliminary data.</text>
</comment>
<proteinExistence type="predicted"/>
<organism evidence="1 2">
    <name type="scientific">Streptomyces durbertensis</name>
    <dbReference type="NCBI Taxonomy" id="2448886"/>
    <lineage>
        <taxon>Bacteria</taxon>
        <taxon>Bacillati</taxon>
        <taxon>Actinomycetota</taxon>
        <taxon>Actinomycetes</taxon>
        <taxon>Kitasatosporales</taxon>
        <taxon>Streptomycetaceae</taxon>
        <taxon>Streptomyces</taxon>
    </lineage>
</organism>
<dbReference type="Pfam" id="PF20131">
    <property type="entry name" value="MC3"/>
    <property type="match status" value="1"/>
</dbReference>
<sequence length="161" mass="16985">MTAVDLSREERALYNPAFTAVLCARAVQGYDKEYAAPCPLPVAVTATVMALQPAIRAVLPATTGTGLMGWLDENDAVRVAMTRNAASLAGVVRPGLLFALQSRILHCHSGGLDPFPRALAKTIKGDTEQSVAIQKAAFQLGRWLPSTGSLSTVLTLLGVQP</sequence>
<reference evidence="2" key="1">
    <citation type="journal article" date="2020" name="Syst. Appl. Microbiol.">
        <title>Streptomyces alkaliterrae sp. nov., isolated from an alkaline soil, and emended descriptions of Streptomyces alkaliphilus, Streptomyces calidiresistens and Streptomyces durbertensis.</title>
        <authorList>
            <person name="Swiecimska M."/>
            <person name="Golinska P."/>
            <person name="Nouioui I."/>
            <person name="Wypij M."/>
            <person name="Rai M."/>
            <person name="Sangal V."/>
            <person name="Goodfellow M."/>
        </authorList>
    </citation>
    <scope>NUCLEOTIDE SEQUENCE [LARGE SCALE GENOMIC DNA]</scope>
    <source>
        <strain evidence="2">DSM 104538</strain>
    </source>
</reference>
<name>A0ABR6EGR4_9ACTN</name>
<dbReference type="RefSeq" id="WP_182855878.1">
    <property type="nucleotide sequence ID" value="NZ_WMLF01000165.1"/>
</dbReference>
<keyword evidence="2" id="KW-1185">Reference proteome</keyword>
<accession>A0ABR6EGR4</accession>
<gene>
    <name evidence="1" type="ORF">GL263_13240</name>
</gene>
<evidence type="ECO:0000313" key="1">
    <source>
        <dbReference type="EMBL" id="MBB1244521.1"/>
    </source>
</evidence>
<dbReference type="InterPro" id="IPR045390">
    <property type="entry name" value="ABC-3C_MC3"/>
</dbReference>
<dbReference type="EMBL" id="WMLF01000165">
    <property type="protein sequence ID" value="MBB1244521.1"/>
    <property type="molecule type" value="Genomic_DNA"/>
</dbReference>
<protein>
    <submittedName>
        <fullName evidence="1">Uncharacterized protein</fullName>
    </submittedName>
</protein>
<dbReference type="Proteomes" id="UP000766698">
    <property type="component" value="Unassembled WGS sequence"/>
</dbReference>